<comment type="similarity">
    <text evidence="5 15">Belongs to the FAD-dependent glycerol-3-phosphate dehydrogenase family.</text>
</comment>
<dbReference type="PRINTS" id="PR01001">
    <property type="entry name" value="FADG3PDH"/>
</dbReference>
<protein>
    <recommendedName>
        <fullName evidence="15">Glycerol-3-phosphate dehydrogenase</fullName>
        <ecNumber evidence="15">1.1.5.3</ecNumber>
    </recommendedName>
</protein>
<dbReference type="SUPFAM" id="SSF47473">
    <property type="entry name" value="EF-hand"/>
    <property type="match status" value="1"/>
</dbReference>
<evidence type="ECO:0000256" key="15">
    <source>
        <dbReference type="RuleBase" id="RU361217"/>
    </source>
</evidence>
<dbReference type="SUPFAM" id="SSF51905">
    <property type="entry name" value="FAD/NAD(P)-binding domain"/>
    <property type="match status" value="1"/>
</dbReference>
<comment type="function">
    <text evidence="2">Calcium-responsive mitochondrial glycerol-3-phosphate dehydrogenase which seems to be a key component of the pancreatic beta-cell glucose-sensing device.</text>
</comment>
<keyword evidence="11" id="KW-0809">Transit peptide</keyword>
<organism evidence="17 18">
    <name type="scientific">Sylvia atricapilla</name>
    <name type="common">blackcap</name>
    <dbReference type="NCBI Taxonomy" id="48155"/>
    <lineage>
        <taxon>Eukaryota</taxon>
        <taxon>Metazoa</taxon>
        <taxon>Chordata</taxon>
        <taxon>Craniata</taxon>
        <taxon>Vertebrata</taxon>
        <taxon>Euteleostomi</taxon>
        <taxon>Archelosauria</taxon>
        <taxon>Archosauria</taxon>
        <taxon>Dinosauria</taxon>
        <taxon>Saurischia</taxon>
        <taxon>Theropoda</taxon>
        <taxon>Coelurosauria</taxon>
        <taxon>Aves</taxon>
        <taxon>Neognathae</taxon>
        <taxon>Neoaves</taxon>
        <taxon>Telluraves</taxon>
        <taxon>Australaves</taxon>
        <taxon>Passeriformes</taxon>
        <taxon>Sylvioidea</taxon>
        <taxon>Sylviidae</taxon>
        <taxon>Sylviinae</taxon>
        <taxon>Sylvia</taxon>
    </lineage>
</organism>
<keyword evidence="8" id="KW-0677">Repeat</keyword>
<dbReference type="FunFam" id="3.30.9.10:FF:000001">
    <property type="entry name" value="Glycerol-3-phosphate dehydrogenase"/>
    <property type="match status" value="1"/>
</dbReference>
<evidence type="ECO:0000256" key="14">
    <source>
        <dbReference type="ARBA" id="ARBA00048863"/>
    </source>
</evidence>
<sequence>MAFQKAVKGTALIGGGAIATVFGLSQFSQYRNKHGALGQVEAEEGVPVRRDHLPSREQQLLALQSGGEFDVLVIGGGATGCGCALDAATRGLKTALLERDDFSSGTSSRSTKLIHGGVRYLQKAIMNLDFEQSAPHLSAPLPIMLPIYKWWQLPYYWVGIKLYDLVAGSQCLKSSYVLTKARALELFPMLRRDKLVGAIVYYDGQHNDARMNLAIALTAARYGAATANYTEVRHLLKRPDTGSGRQRVCGVRCRDVITGKEFDVRAKCVINATGPFTDSVRRMDDQEVPNICQPSAGVHIVMPGYYSPDNMGLLDPATSDGRVIFFLPWEKMTIAGTTDSPTDVTSHPIPTEEDINFILSEVRNYLGADVEVRRGDVLAAWSGIRPLVTNPDSKDTQSLSRNHVVTVSDSGLITIAGGKWTTYRAMARDTIDTAIREHSLKAGSCRTMGLQLEGAQDWSPTLYIRLVQDYGLESEVAQHLASTYGGKAFEVAKIAQVTGKRWPIVGKRLVSEFPYIEAEVVYGVKEYARTAVDIISRRTRLAFLNVQAAHEALPRIVDIMAKELNWCEQKKKEELETAKTFLYYEMGYKVKTDQLTDSSEISLVPSDIERYKKRFHMFDKDKKGFITIVDVQRVLQSISVQIDENTLHEILNEVDLNKNGQVELNEFLQLMSAIQKGRVSGSRLAVLMKSAEEKLRRRQAIPVDRSGGGL</sequence>
<dbReference type="GO" id="GO:0006072">
    <property type="term" value="P:glycerol-3-phosphate metabolic process"/>
    <property type="evidence" value="ECO:0007669"/>
    <property type="project" value="UniProtKB-UniRule"/>
</dbReference>
<dbReference type="FunFam" id="1.10.8.870:FF:000001">
    <property type="entry name" value="Glycerol-3-phosphate dehydrogenase"/>
    <property type="match status" value="1"/>
</dbReference>
<dbReference type="CDD" id="cd00051">
    <property type="entry name" value="EFh"/>
    <property type="match status" value="1"/>
</dbReference>
<dbReference type="EC" id="1.1.5.3" evidence="15"/>
<dbReference type="InterPro" id="IPR000447">
    <property type="entry name" value="G3P_DH_FAD-dep"/>
</dbReference>
<keyword evidence="18" id="KW-1185">Reference proteome</keyword>
<evidence type="ECO:0000256" key="3">
    <source>
        <dbReference type="ARBA" id="ARBA00004173"/>
    </source>
</evidence>
<comment type="pathway">
    <text evidence="4">Polyol metabolism; glycerol degradation.</text>
</comment>
<reference evidence="17 18" key="1">
    <citation type="submission" date="2019-09" db="EMBL/GenBank/DDBJ databases">
        <title>Bird 10,000 Genomes (B10K) Project - Family phase.</title>
        <authorList>
            <person name="Zhang G."/>
        </authorList>
    </citation>
    <scope>NUCLEOTIDE SEQUENCE [LARGE SCALE GENOMIC DNA]</scope>
    <source>
        <strain evidence="17">OUT-0013</strain>
        <tissue evidence="17">Blood</tissue>
    </source>
</reference>
<dbReference type="PROSITE" id="PS00978">
    <property type="entry name" value="FAD_G3PDH_2"/>
    <property type="match status" value="1"/>
</dbReference>
<dbReference type="Pfam" id="PF13499">
    <property type="entry name" value="EF-hand_7"/>
    <property type="match status" value="1"/>
</dbReference>
<evidence type="ECO:0000256" key="13">
    <source>
        <dbReference type="ARBA" id="ARBA00023128"/>
    </source>
</evidence>
<comment type="catalytic activity">
    <reaction evidence="14">
        <text>a quinone + sn-glycerol 3-phosphate = dihydroxyacetone phosphate + a quinol</text>
        <dbReference type="Rhea" id="RHEA:18977"/>
        <dbReference type="ChEBI" id="CHEBI:24646"/>
        <dbReference type="ChEBI" id="CHEBI:57597"/>
        <dbReference type="ChEBI" id="CHEBI:57642"/>
        <dbReference type="ChEBI" id="CHEBI:132124"/>
        <dbReference type="EC" id="1.1.5.3"/>
    </reaction>
    <physiologicalReaction direction="left-to-right" evidence="14">
        <dbReference type="Rhea" id="RHEA:18978"/>
    </physiologicalReaction>
</comment>
<dbReference type="GO" id="GO:0004368">
    <property type="term" value="F:glycerol-3-phosphate dehydrogenase (quinone) activity"/>
    <property type="evidence" value="ECO:0007669"/>
    <property type="project" value="UniProtKB-EC"/>
</dbReference>
<comment type="subcellular location">
    <subcellularLocation>
        <location evidence="3">Mitochondrion</location>
    </subcellularLocation>
</comment>
<evidence type="ECO:0000256" key="7">
    <source>
        <dbReference type="ARBA" id="ARBA00022723"/>
    </source>
</evidence>
<evidence type="ECO:0000313" key="18">
    <source>
        <dbReference type="Proteomes" id="UP000573818"/>
    </source>
</evidence>
<gene>
    <name evidence="17" type="primary">Gpd2</name>
    <name evidence="17" type="ORF">SYLATR_R04442</name>
</gene>
<accession>A0A7K7EWM4</accession>
<feature type="domain" description="EF-hand" evidence="16">
    <location>
        <begin position="642"/>
        <end position="677"/>
    </location>
</feature>
<evidence type="ECO:0000256" key="10">
    <source>
        <dbReference type="ARBA" id="ARBA00022837"/>
    </source>
</evidence>
<dbReference type="InterPro" id="IPR006076">
    <property type="entry name" value="FAD-dep_OxRdtase"/>
</dbReference>
<keyword evidence="9" id="KW-0274">FAD</keyword>
<evidence type="ECO:0000256" key="6">
    <source>
        <dbReference type="ARBA" id="ARBA00022630"/>
    </source>
</evidence>
<comment type="caution">
    <text evidence="17">The sequence shown here is derived from an EMBL/GenBank/DDBJ whole genome shotgun (WGS) entry which is preliminary data.</text>
</comment>
<dbReference type="InterPro" id="IPR018247">
    <property type="entry name" value="EF_Hand_1_Ca_BS"/>
</dbReference>
<dbReference type="Gene3D" id="1.10.8.870">
    <property type="entry name" value="Alpha-glycerophosphate oxidase, cap domain"/>
    <property type="match status" value="1"/>
</dbReference>
<dbReference type="PANTHER" id="PTHR11985:SF15">
    <property type="entry name" value="GLYCEROL-3-PHOSPHATE DEHYDROGENASE, MITOCHONDRIAL"/>
    <property type="match status" value="1"/>
</dbReference>
<keyword evidence="13" id="KW-0496">Mitochondrion</keyword>
<dbReference type="InterPro" id="IPR036188">
    <property type="entry name" value="FAD/NAD-bd_sf"/>
</dbReference>
<feature type="domain" description="EF-hand" evidence="16">
    <location>
        <begin position="606"/>
        <end position="641"/>
    </location>
</feature>
<evidence type="ECO:0000256" key="8">
    <source>
        <dbReference type="ARBA" id="ARBA00022737"/>
    </source>
</evidence>
<dbReference type="AlphaFoldDB" id="A0A7K7EWM4"/>
<evidence type="ECO:0000256" key="4">
    <source>
        <dbReference type="ARBA" id="ARBA00004745"/>
    </source>
</evidence>
<dbReference type="Gene3D" id="3.50.50.60">
    <property type="entry name" value="FAD/NAD(P)-binding domain"/>
    <property type="match status" value="1"/>
</dbReference>
<dbReference type="Gene3D" id="3.30.9.10">
    <property type="entry name" value="D-Amino Acid Oxidase, subunit A, domain 2"/>
    <property type="match status" value="1"/>
</dbReference>
<dbReference type="InterPro" id="IPR038299">
    <property type="entry name" value="DAO_C_sf"/>
</dbReference>
<dbReference type="Gene3D" id="1.10.238.10">
    <property type="entry name" value="EF-hand"/>
    <property type="match status" value="1"/>
</dbReference>
<dbReference type="Pfam" id="PF01266">
    <property type="entry name" value="DAO"/>
    <property type="match status" value="1"/>
</dbReference>
<evidence type="ECO:0000256" key="9">
    <source>
        <dbReference type="ARBA" id="ARBA00022827"/>
    </source>
</evidence>
<dbReference type="PROSITE" id="PS00018">
    <property type="entry name" value="EF_HAND_1"/>
    <property type="match status" value="1"/>
</dbReference>
<evidence type="ECO:0000256" key="1">
    <source>
        <dbReference type="ARBA" id="ARBA00001974"/>
    </source>
</evidence>
<dbReference type="Proteomes" id="UP000573818">
    <property type="component" value="Unassembled WGS sequence"/>
</dbReference>
<keyword evidence="6 15" id="KW-0285">Flavoprotein</keyword>
<dbReference type="SUPFAM" id="SSF54373">
    <property type="entry name" value="FAD-linked reductases, C-terminal domain"/>
    <property type="match status" value="1"/>
</dbReference>
<dbReference type="PROSITE" id="PS50222">
    <property type="entry name" value="EF_HAND_2"/>
    <property type="match status" value="2"/>
</dbReference>
<dbReference type="PANTHER" id="PTHR11985">
    <property type="entry name" value="GLYCEROL-3-PHOSPHATE DEHYDROGENASE"/>
    <property type="match status" value="1"/>
</dbReference>
<keyword evidence="12 15" id="KW-0560">Oxidoreductase</keyword>
<dbReference type="InterPro" id="IPR031656">
    <property type="entry name" value="DAO_C"/>
</dbReference>
<evidence type="ECO:0000256" key="11">
    <source>
        <dbReference type="ARBA" id="ARBA00022946"/>
    </source>
</evidence>
<evidence type="ECO:0000256" key="2">
    <source>
        <dbReference type="ARBA" id="ARBA00003074"/>
    </source>
</evidence>
<dbReference type="GO" id="GO:0005739">
    <property type="term" value="C:mitochondrion"/>
    <property type="evidence" value="ECO:0007669"/>
    <property type="project" value="UniProtKB-SubCell"/>
</dbReference>
<comment type="cofactor">
    <cofactor evidence="1 15">
        <name>FAD</name>
        <dbReference type="ChEBI" id="CHEBI:57692"/>
    </cofactor>
</comment>
<evidence type="ECO:0000259" key="16">
    <source>
        <dbReference type="PROSITE" id="PS50222"/>
    </source>
</evidence>
<name>A0A7K7EWM4_9SYLV</name>
<dbReference type="SMART" id="SM00054">
    <property type="entry name" value="EFh"/>
    <property type="match status" value="2"/>
</dbReference>
<keyword evidence="7" id="KW-0479">Metal-binding</keyword>
<evidence type="ECO:0000256" key="5">
    <source>
        <dbReference type="ARBA" id="ARBA00007330"/>
    </source>
</evidence>
<dbReference type="PROSITE" id="PS00977">
    <property type="entry name" value="FAD_G3PDH_1"/>
    <property type="match status" value="1"/>
</dbReference>
<keyword evidence="10" id="KW-0106">Calcium</keyword>
<dbReference type="GO" id="GO:0005509">
    <property type="term" value="F:calcium ion binding"/>
    <property type="evidence" value="ECO:0007669"/>
    <property type="project" value="InterPro"/>
</dbReference>
<feature type="non-terminal residue" evidence="17">
    <location>
        <position position="1"/>
    </location>
</feature>
<evidence type="ECO:0000313" key="17">
    <source>
        <dbReference type="EMBL" id="NWY48883.1"/>
    </source>
</evidence>
<dbReference type="Pfam" id="PF16901">
    <property type="entry name" value="DAO_C"/>
    <property type="match status" value="1"/>
</dbReference>
<evidence type="ECO:0000256" key="12">
    <source>
        <dbReference type="ARBA" id="ARBA00023002"/>
    </source>
</evidence>
<feature type="non-terminal residue" evidence="17">
    <location>
        <position position="710"/>
    </location>
</feature>
<dbReference type="FunFam" id="1.10.238.10:FF:000397">
    <property type="entry name" value="Glycerol-3-phosphate dehydrogenase"/>
    <property type="match status" value="1"/>
</dbReference>
<dbReference type="InterPro" id="IPR011992">
    <property type="entry name" value="EF-hand-dom_pair"/>
</dbReference>
<proteinExistence type="inferred from homology"/>
<dbReference type="EMBL" id="VZSL01000119">
    <property type="protein sequence ID" value="NWY48883.1"/>
    <property type="molecule type" value="Genomic_DNA"/>
</dbReference>
<dbReference type="InterPro" id="IPR002048">
    <property type="entry name" value="EF_hand_dom"/>
</dbReference>